<feature type="domain" description="PAS" evidence="5">
    <location>
        <begin position="250"/>
        <end position="320"/>
    </location>
</feature>
<dbReference type="InterPro" id="IPR013767">
    <property type="entry name" value="PAS_fold"/>
</dbReference>
<dbReference type="NCBIfam" id="TIGR00229">
    <property type="entry name" value="sensory_box"/>
    <property type="match status" value="4"/>
</dbReference>
<dbReference type="InterPro" id="IPR029787">
    <property type="entry name" value="Nucleotide_cyclase"/>
</dbReference>
<evidence type="ECO:0000259" key="7">
    <source>
        <dbReference type="PROSITE" id="PS50883"/>
    </source>
</evidence>
<dbReference type="Pfam" id="PF00990">
    <property type="entry name" value="GGDEF"/>
    <property type="match status" value="1"/>
</dbReference>
<dbReference type="AlphaFoldDB" id="A0A1T2L967"/>
<gene>
    <name evidence="9" type="ORF">BOW53_03635</name>
</gene>
<evidence type="ECO:0000259" key="6">
    <source>
        <dbReference type="PROSITE" id="PS50113"/>
    </source>
</evidence>
<evidence type="ECO:0000313" key="10">
    <source>
        <dbReference type="Proteomes" id="UP000191110"/>
    </source>
</evidence>
<comment type="caution">
    <text evidence="9">The sequence shown here is derived from an EMBL/GenBank/DDBJ whole genome shotgun (WGS) entry which is preliminary data.</text>
</comment>
<dbReference type="Pfam" id="PF13426">
    <property type="entry name" value="PAS_9"/>
    <property type="match status" value="3"/>
</dbReference>
<dbReference type="PROSITE" id="PS50887">
    <property type="entry name" value="GGDEF"/>
    <property type="match status" value="1"/>
</dbReference>
<evidence type="ECO:0000256" key="1">
    <source>
        <dbReference type="ARBA" id="ARBA00001946"/>
    </source>
</evidence>
<feature type="domain" description="EAL" evidence="7">
    <location>
        <begin position="798"/>
        <end position="1052"/>
    </location>
</feature>
<dbReference type="FunFam" id="3.20.20.450:FF:000001">
    <property type="entry name" value="Cyclic di-GMP phosphodiesterase yahA"/>
    <property type="match status" value="1"/>
</dbReference>
<dbReference type="PROSITE" id="PS50883">
    <property type="entry name" value="EAL"/>
    <property type="match status" value="1"/>
</dbReference>
<dbReference type="InterPro" id="IPR046342">
    <property type="entry name" value="CBS_dom_sf"/>
</dbReference>
<dbReference type="SUPFAM" id="SSF55785">
    <property type="entry name" value="PYP-like sensor domain (PAS domain)"/>
    <property type="match status" value="4"/>
</dbReference>
<dbReference type="Gene3D" id="3.30.70.270">
    <property type="match status" value="1"/>
</dbReference>
<dbReference type="Gene3D" id="3.20.20.450">
    <property type="entry name" value="EAL domain"/>
    <property type="match status" value="1"/>
</dbReference>
<dbReference type="CDD" id="cd01949">
    <property type="entry name" value="GGDEF"/>
    <property type="match status" value="1"/>
</dbReference>
<evidence type="ECO:0000259" key="5">
    <source>
        <dbReference type="PROSITE" id="PS50112"/>
    </source>
</evidence>
<dbReference type="Proteomes" id="UP000191110">
    <property type="component" value="Unassembled WGS sequence"/>
</dbReference>
<name>A0A1T2L967_9GAMM</name>
<dbReference type="InterPro" id="IPR035965">
    <property type="entry name" value="PAS-like_dom_sf"/>
</dbReference>
<dbReference type="InterPro" id="IPR035919">
    <property type="entry name" value="EAL_sf"/>
</dbReference>
<dbReference type="CDD" id="cd01948">
    <property type="entry name" value="EAL"/>
    <property type="match status" value="1"/>
</dbReference>
<comment type="cofactor">
    <cofactor evidence="1">
        <name>Mg(2+)</name>
        <dbReference type="ChEBI" id="CHEBI:18420"/>
    </cofactor>
</comment>
<dbReference type="SMART" id="SM00267">
    <property type="entry name" value="GGDEF"/>
    <property type="match status" value="1"/>
</dbReference>
<dbReference type="SMART" id="SM00086">
    <property type="entry name" value="PAC"/>
    <property type="match status" value="2"/>
</dbReference>
<organism evidence="9 10">
    <name type="scientific">Solemya pervernicosa gill symbiont</name>
    <dbReference type="NCBI Taxonomy" id="642797"/>
    <lineage>
        <taxon>Bacteria</taxon>
        <taxon>Pseudomonadati</taxon>
        <taxon>Pseudomonadota</taxon>
        <taxon>Gammaproteobacteria</taxon>
        <taxon>sulfur-oxidizing symbionts</taxon>
    </lineage>
</organism>
<feature type="domain" description="GGDEF" evidence="8">
    <location>
        <begin position="656"/>
        <end position="789"/>
    </location>
</feature>
<dbReference type="NCBIfam" id="TIGR00254">
    <property type="entry name" value="GGDEF"/>
    <property type="match status" value="1"/>
</dbReference>
<feature type="domain" description="PAS" evidence="5">
    <location>
        <begin position="499"/>
        <end position="544"/>
    </location>
</feature>
<sequence>MIKALTLRDKLTTPFICVDSESSIGEVTIQLRADTDSLILIQRDATPIGLIESESVIGFVGDQLAAITTLPLIEIIVISEDTELDIATDLLEQHQCDYLLLTHEGGKVSRVLSKQQLCSADEQREKQLAISNFVMDHITEATFLVAENGQIHDVNRAACESLSFSQEELLQLCVPDIDTEFTWERWQELWKKLKTEGSMTFESTHRSKHGETFPVEINTNFFLFNGSEYNCAVVRELSNRKAYEFALKDSEARFKAMIENSSEWIWAIDINGIHTYSNPVIEKILGYHPDEIIGTSSFSLLHEQDQAKVLERLPELINNQQGWDGWLLRWRHKDGSYRYMESNATPVYDLEQRLVGFQGADRDMTDRILAERDSARNTAEWNYAMDFFEDPIYLLGLDRKVIRANHAFYQFTHTTPDQVIGSHIAGIIHPDDEEELCPVCLAQEERRDAVITMEAHHPDNPAGAPIEVISRITRDELGEASSILMTIRDLSRARRTKEQLSQSQVVFESTSEGIMITDMRLQIVAVNPAFTTITGYTEQEAIGEKPSLLKSERHDEGFYHELWQAVESTGSWQGEVWNRRKSGEIYPEWLNISTVENEKGEIINYIGVFSDISQLKQSQSRLAFLAHHDPLTGLPNRLLFRARLDHAIDRADRDKRLVAVLFLDLDRFKHVNDSLGHTVGDALLEAVAKRFENLIRKEDTVARLGGDEFVILMEGLADPESAALLAEKISSALRDPFYIQEYELFVGVSIGISIYPQDGDGVEQLLMNADSAMYRAKEVGRSTYQFYTEELTTQAFEHLVLEGQLRRAIDDEQLLLHYQPQVEIESGRVLGFEALVRWEHPGQGLISPAHFIPLAEETNLIIPLGEWVLRRAAQQGREWLDSGLEFGTISVNISGPQIRLTDLRETVRTILEETGLPASRLELEITETFIMGHSKSAIEQLHSLRELGVSLAIDDFGTGYSSLAYLKQLPVDKLKIDRSFVRDLPNDENDVAISRAVIALGNSMRFTVIAEGVETEEQREFLLKEGCAQAQGFLFSKPLESFSVVSYLGLPSSK</sequence>
<keyword evidence="10" id="KW-1185">Reference proteome</keyword>
<dbReference type="InterPro" id="IPR000160">
    <property type="entry name" value="GGDEF_dom"/>
</dbReference>
<reference evidence="9 10" key="1">
    <citation type="submission" date="2016-11" db="EMBL/GenBank/DDBJ databases">
        <title>Mixed transmission modes and dynamic genome evolution in an obligate animal-bacterial symbiosis.</title>
        <authorList>
            <person name="Russell S.L."/>
            <person name="Corbett-Detig R.B."/>
            <person name="Cavanaugh C.M."/>
        </authorList>
    </citation>
    <scope>NUCLEOTIDE SEQUENCE [LARGE SCALE GENOMIC DNA]</scope>
    <source>
        <strain evidence="9">Sveles-Q1</strain>
    </source>
</reference>
<dbReference type="InterPro" id="IPR043128">
    <property type="entry name" value="Rev_trsase/Diguanyl_cyclase"/>
</dbReference>
<dbReference type="EC" id="3.1.4.52" evidence="2"/>
<dbReference type="PANTHER" id="PTHR44757:SF2">
    <property type="entry name" value="BIOFILM ARCHITECTURE MAINTENANCE PROTEIN MBAA"/>
    <property type="match status" value="1"/>
</dbReference>
<evidence type="ECO:0000256" key="2">
    <source>
        <dbReference type="ARBA" id="ARBA00012282"/>
    </source>
</evidence>
<evidence type="ECO:0000313" key="9">
    <source>
        <dbReference type="EMBL" id="OOZ41476.1"/>
    </source>
</evidence>
<dbReference type="SUPFAM" id="SSF54631">
    <property type="entry name" value="CBS-domain pair"/>
    <property type="match status" value="1"/>
</dbReference>
<dbReference type="SUPFAM" id="SSF55073">
    <property type="entry name" value="Nucleotide cyclase"/>
    <property type="match status" value="1"/>
</dbReference>
<feature type="domain" description="PAC" evidence="6">
    <location>
        <begin position="321"/>
        <end position="376"/>
    </location>
</feature>
<comment type="catalytic activity">
    <reaction evidence="4">
        <text>3',3'-c-di-GMP + H2O = 5'-phosphoguanylyl(3'-&gt;5')guanosine + H(+)</text>
        <dbReference type="Rhea" id="RHEA:24902"/>
        <dbReference type="ChEBI" id="CHEBI:15377"/>
        <dbReference type="ChEBI" id="CHEBI:15378"/>
        <dbReference type="ChEBI" id="CHEBI:58754"/>
        <dbReference type="ChEBI" id="CHEBI:58805"/>
        <dbReference type="EC" id="3.1.4.52"/>
    </reaction>
    <physiologicalReaction direction="left-to-right" evidence="4">
        <dbReference type="Rhea" id="RHEA:24903"/>
    </physiologicalReaction>
</comment>
<feature type="domain" description="PAS" evidence="5">
    <location>
        <begin position="377"/>
        <end position="436"/>
    </location>
</feature>
<dbReference type="InterPro" id="IPR000700">
    <property type="entry name" value="PAS-assoc_C"/>
</dbReference>
<protein>
    <recommendedName>
        <fullName evidence="2">cyclic-guanylate-specific phosphodiesterase</fullName>
        <ecNumber evidence="2">3.1.4.52</ecNumber>
    </recommendedName>
</protein>
<dbReference type="EMBL" id="MPRL01000009">
    <property type="protein sequence ID" value="OOZ41476.1"/>
    <property type="molecule type" value="Genomic_DNA"/>
</dbReference>
<accession>A0A1T2L967</accession>
<keyword evidence="3" id="KW-0973">c-di-GMP</keyword>
<dbReference type="InterPro" id="IPR001610">
    <property type="entry name" value="PAC"/>
</dbReference>
<feature type="domain" description="PAC" evidence="6">
    <location>
        <begin position="572"/>
        <end position="624"/>
    </location>
</feature>
<dbReference type="InterPro" id="IPR000014">
    <property type="entry name" value="PAS"/>
</dbReference>
<dbReference type="InterPro" id="IPR052155">
    <property type="entry name" value="Biofilm_reg_signaling"/>
</dbReference>
<dbReference type="CDD" id="cd00130">
    <property type="entry name" value="PAS"/>
    <property type="match status" value="4"/>
</dbReference>
<dbReference type="FunFam" id="3.30.70.270:FF:000001">
    <property type="entry name" value="Diguanylate cyclase domain protein"/>
    <property type="match status" value="1"/>
</dbReference>
<evidence type="ECO:0000259" key="8">
    <source>
        <dbReference type="PROSITE" id="PS50887"/>
    </source>
</evidence>
<dbReference type="PROSITE" id="PS50112">
    <property type="entry name" value="PAS"/>
    <property type="match status" value="3"/>
</dbReference>
<dbReference type="GO" id="GO:0071111">
    <property type="term" value="F:cyclic-guanylate-specific phosphodiesterase activity"/>
    <property type="evidence" value="ECO:0007669"/>
    <property type="project" value="UniProtKB-EC"/>
</dbReference>
<dbReference type="PANTHER" id="PTHR44757">
    <property type="entry name" value="DIGUANYLATE CYCLASE DGCP"/>
    <property type="match status" value="1"/>
</dbReference>
<dbReference type="SUPFAM" id="SSF141868">
    <property type="entry name" value="EAL domain-like"/>
    <property type="match status" value="1"/>
</dbReference>
<proteinExistence type="predicted"/>
<dbReference type="GO" id="GO:0071732">
    <property type="term" value="P:cellular response to nitric oxide"/>
    <property type="evidence" value="ECO:0007669"/>
    <property type="project" value="UniProtKB-ARBA"/>
</dbReference>
<dbReference type="InterPro" id="IPR001633">
    <property type="entry name" value="EAL_dom"/>
</dbReference>
<dbReference type="Pfam" id="PF00563">
    <property type="entry name" value="EAL"/>
    <property type="match status" value="1"/>
</dbReference>
<dbReference type="RefSeq" id="WP_078482724.1">
    <property type="nucleotide sequence ID" value="NZ_MPRL01000009.1"/>
</dbReference>
<dbReference type="SMART" id="SM00091">
    <property type="entry name" value="PAS"/>
    <property type="match status" value="4"/>
</dbReference>
<evidence type="ECO:0000256" key="3">
    <source>
        <dbReference type="ARBA" id="ARBA00022636"/>
    </source>
</evidence>
<dbReference type="SMART" id="SM00052">
    <property type="entry name" value="EAL"/>
    <property type="match status" value="1"/>
</dbReference>
<dbReference type="Pfam" id="PF00989">
    <property type="entry name" value="PAS"/>
    <property type="match status" value="1"/>
</dbReference>
<dbReference type="PROSITE" id="PS50113">
    <property type="entry name" value="PAC"/>
    <property type="match status" value="2"/>
</dbReference>
<dbReference type="GO" id="GO:0006355">
    <property type="term" value="P:regulation of DNA-templated transcription"/>
    <property type="evidence" value="ECO:0007669"/>
    <property type="project" value="InterPro"/>
</dbReference>
<dbReference type="OrthoDB" id="9804951at2"/>
<evidence type="ECO:0000256" key="4">
    <source>
        <dbReference type="ARBA" id="ARBA00051114"/>
    </source>
</evidence>
<dbReference type="Gene3D" id="3.30.450.20">
    <property type="entry name" value="PAS domain"/>
    <property type="match status" value="4"/>
</dbReference>